<sequence length="277" mass="32369">MDHTLVIVLVLYKKKLTECPSYNALYYAVMKRKNIHLLVYDNSPEEQGDVLFKNKQVCYIHDPQNPGLAKAYNKGVTLFNQLSAQLMLLLDQDTEIDFPYLDKITSLSDTEAVGAFVPNVYSGSQKISPVFSDKYVGGELSFPAIGRTEKRLMAINSGTVLTKKGLSAVGQFNEDFSLDFLDHWLFWKLYQEHQKIEVVDLILAHDLSVLDYSQVSLERYESIISAERLFYQKYDRDKLQHHISHLPKRIVKQFLTVRNRKIWRRTWHEYRMLVREK</sequence>
<dbReference type="Proteomes" id="UP000673375">
    <property type="component" value="Unassembled WGS sequence"/>
</dbReference>
<organism evidence="2 3">
    <name type="scientific">Enterococcus larvae</name>
    <dbReference type="NCBI Taxonomy" id="2794352"/>
    <lineage>
        <taxon>Bacteria</taxon>
        <taxon>Bacillati</taxon>
        <taxon>Bacillota</taxon>
        <taxon>Bacilli</taxon>
        <taxon>Lactobacillales</taxon>
        <taxon>Enterococcaceae</taxon>
        <taxon>Enterococcus</taxon>
    </lineage>
</organism>
<dbReference type="InterPro" id="IPR001173">
    <property type="entry name" value="Glyco_trans_2-like"/>
</dbReference>
<feature type="domain" description="Glycosyltransferase 2-like" evidence="1">
    <location>
        <begin position="38"/>
        <end position="129"/>
    </location>
</feature>
<proteinExistence type="predicted"/>
<protein>
    <submittedName>
        <fullName evidence="2">Glycosyltransferase</fullName>
    </submittedName>
</protein>
<dbReference type="SUPFAM" id="SSF53448">
    <property type="entry name" value="Nucleotide-diphospho-sugar transferases"/>
    <property type="match status" value="1"/>
</dbReference>
<comment type="caution">
    <text evidence="2">The sequence shown here is derived from an EMBL/GenBank/DDBJ whole genome shotgun (WGS) entry which is preliminary data.</text>
</comment>
<evidence type="ECO:0000259" key="1">
    <source>
        <dbReference type="Pfam" id="PF00535"/>
    </source>
</evidence>
<gene>
    <name evidence="2" type="ORF">I6N96_03550</name>
</gene>
<dbReference type="RefSeq" id="WP_209556108.1">
    <property type="nucleotide sequence ID" value="NZ_JAEDXU010000001.1"/>
</dbReference>
<dbReference type="Gene3D" id="3.90.550.10">
    <property type="entry name" value="Spore Coat Polysaccharide Biosynthesis Protein SpsA, Chain A"/>
    <property type="match status" value="1"/>
</dbReference>
<keyword evidence="3" id="KW-1185">Reference proteome</keyword>
<reference evidence="2 3" key="1">
    <citation type="submission" date="2020-12" db="EMBL/GenBank/DDBJ databases">
        <title>Vagococcus allomyrinae sp. nov. and Enterococcus lavae sp. nov., isolated from the larvae of Allomyrina dichotoma.</title>
        <authorList>
            <person name="Lee S.D."/>
        </authorList>
    </citation>
    <scope>NUCLEOTIDE SEQUENCE [LARGE SCALE GENOMIC DNA]</scope>
    <source>
        <strain evidence="2 3">BWM-S5</strain>
    </source>
</reference>
<evidence type="ECO:0000313" key="3">
    <source>
        <dbReference type="Proteomes" id="UP000673375"/>
    </source>
</evidence>
<dbReference type="InterPro" id="IPR029044">
    <property type="entry name" value="Nucleotide-diphossugar_trans"/>
</dbReference>
<dbReference type="Pfam" id="PF00535">
    <property type="entry name" value="Glycos_transf_2"/>
    <property type="match status" value="1"/>
</dbReference>
<evidence type="ECO:0000313" key="2">
    <source>
        <dbReference type="EMBL" id="MBP1045339.1"/>
    </source>
</evidence>
<accession>A0ABS4CHK3</accession>
<name>A0ABS4CHK3_9ENTE</name>
<dbReference type="EMBL" id="JAEDXU010000001">
    <property type="protein sequence ID" value="MBP1045339.1"/>
    <property type="molecule type" value="Genomic_DNA"/>
</dbReference>